<dbReference type="PANTHER" id="PTHR13768">
    <property type="entry name" value="SOLUBLE NSF ATTACHMENT PROTEIN SNAP"/>
    <property type="match status" value="1"/>
</dbReference>
<evidence type="ECO:0000313" key="5">
    <source>
        <dbReference type="Proteomes" id="UP000101521"/>
    </source>
</evidence>
<sequence length="293" mass="33835">MNFQEIVQKANKLLEDAENKIKGNSFFKNLFGPPIEIEEASEMITRAANLFTSIQLWEFAGRAFFKSGNMLLQRNKHSMTAASSFIDAANAFKKIDSYEAINCLYKAIEVYSCLGKFYTAARCHMDIAEIYENDLLEPDKAITHYENASSYYVGEGYNKLSDDCMLLVARLSIQKEDFARAGEIFEHVGYNRMNTMMLKYTSRHQLLYAIICYLCLDASRAKLSLNKYKDVFPEFKDFKECKFIEKILEACENKDIETFTSTIEEYDHENNIDKPLTSMLLTIKKSTFKNNVK</sequence>
<dbReference type="Gene3D" id="1.25.40.10">
    <property type="entry name" value="Tetratricopeptide repeat domain"/>
    <property type="match status" value="1"/>
</dbReference>
<dbReference type="InterPro" id="IPR011990">
    <property type="entry name" value="TPR-like_helical_dom_sf"/>
</dbReference>
<evidence type="ECO:0000256" key="1">
    <source>
        <dbReference type="ARBA" id="ARBA00010050"/>
    </source>
</evidence>
<dbReference type="GO" id="GO:0019905">
    <property type="term" value="F:syntaxin binding"/>
    <property type="evidence" value="ECO:0007669"/>
    <property type="project" value="TreeGrafter"/>
</dbReference>
<evidence type="ECO:0000256" key="2">
    <source>
        <dbReference type="ARBA" id="ARBA00022448"/>
    </source>
</evidence>
<dbReference type="KEGG" id="vg:19737736"/>
<keyword evidence="3" id="KW-0653">Protein transport</keyword>
<dbReference type="CDD" id="cd15832">
    <property type="entry name" value="SNAP"/>
    <property type="match status" value="1"/>
</dbReference>
<proteinExistence type="inferred from homology"/>
<evidence type="ECO:0000256" key="3">
    <source>
        <dbReference type="ARBA" id="ARBA00022927"/>
    </source>
</evidence>
<dbReference type="EMBL" id="KJ801920">
    <property type="protein sequence ID" value="AID46528.1"/>
    <property type="molecule type" value="Genomic_DNA"/>
</dbReference>
<comment type="similarity">
    <text evidence="1">Belongs to the SNAP family.</text>
</comment>
<evidence type="ECO:0000313" key="4">
    <source>
        <dbReference type="EMBL" id="AID46528.1"/>
    </source>
</evidence>
<dbReference type="GO" id="GO:0005483">
    <property type="term" value="F:soluble NSF attachment protein activity"/>
    <property type="evidence" value="ECO:0007669"/>
    <property type="project" value="TreeGrafter"/>
</dbReference>
<dbReference type="GO" id="GO:0035494">
    <property type="term" value="P:SNARE complex disassembly"/>
    <property type="evidence" value="ECO:0007669"/>
    <property type="project" value="TreeGrafter"/>
</dbReference>
<dbReference type="PRINTS" id="PR00448">
    <property type="entry name" value="NSFATTACHMNT"/>
</dbReference>
<dbReference type="GeneID" id="19737736"/>
<dbReference type="Pfam" id="PF14938">
    <property type="entry name" value="SNAP"/>
    <property type="match status" value="1"/>
</dbReference>
<dbReference type="SUPFAM" id="SSF48452">
    <property type="entry name" value="TPR-like"/>
    <property type="match status" value="1"/>
</dbReference>
<organism evidence="4 5">
    <name type="scientific">Pigeonpox virus</name>
    <dbReference type="NCBI Taxonomy" id="10264"/>
    <lineage>
        <taxon>Viruses</taxon>
        <taxon>Varidnaviria</taxon>
        <taxon>Bamfordvirae</taxon>
        <taxon>Nucleocytoviricota</taxon>
        <taxon>Pokkesviricetes</taxon>
        <taxon>Chitovirales</taxon>
        <taxon>Poxviridae</taxon>
        <taxon>Chordopoxvirinae</taxon>
        <taxon>Avipoxvirus</taxon>
        <taxon>Avipoxvirus pigeonpox</taxon>
    </lineage>
</organism>
<keyword evidence="2" id="KW-0813">Transport</keyword>
<dbReference type="Proteomes" id="UP000101521">
    <property type="component" value="Segment"/>
</dbReference>
<dbReference type="GO" id="GO:0015031">
    <property type="term" value="P:protein transport"/>
    <property type="evidence" value="ECO:0007669"/>
    <property type="project" value="UniProtKB-KW"/>
</dbReference>
<reference evidence="4 5" key="1">
    <citation type="journal article" date="2014" name="BMC Genomics">
        <title>The complete genome sequences of poxviruses isolated from a penguin and a pigeon in South Africa and comparison to other sequenced avipoxviruses.</title>
        <authorList>
            <person name="Offerman K."/>
            <person name="Carulei O."/>
            <person name="van der Walt A.P."/>
            <person name="Douglass N."/>
            <person name="Williamson A.L."/>
        </authorList>
    </citation>
    <scope>NUCLEOTIDE SEQUENCE [LARGE SCALE GENOMIC DNA]</scope>
    <source>
        <strain evidence="4">FeP2</strain>
    </source>
</reference>
<dbReference type="PANTHER" id="PTHR13768:SF23">
    <property type="entry name" value="ALPHA-SOLUBLE NSF ATTACHMENT PROTEIN"/>
    <property type="match status" value="1"/>
</dbReference>
<dbReference type="InterPro" id="IPR000744">
    <property type="entry name" value="NSF_attach"/>
</dbReference>
<keyword evidence="5" id="KW-1185">Reference proteome</keyword>
<name>A0A068EGQ3_9POXV</name>
<dbReference type="RefSeq" id="YP_009046252.1">
    <property type="nucleotide sequence ID" value="NC_024447.1"/>
</dbReference>
<gene>
    <name evidence="4" type="ORF">fep_012</name>
</gene>
<accession>A0A068EGQ3</accession>
<protein>
    <submittedName>
        <fullName evidence="4">AlphaSNAP</fullName>
    </submittedName>
</protein>